<accession>A0AAW0FRK9</accession>
<dbReference type="Pfam" id="PF18718">
    <property type="entry name" value="CxC5"/>
    <property type="match status" value="1"/>
</dbReference>
<proteinExistence type="predicted"/>
<evidence type="ECO:0000259" key="1">
    <source>
        <dbReference type="Pfam" id="PF18718"/>
    </source>
</evidence>
<dbReference type="InterPro" id="IPR041539">
    <property type="entry name" value="CxC5"/>
</dbReference>
<name>A0AAW0FRK9_9APHY</name>
<evidence type="ECO:0000313" key="3">
    <source>
        <dbReference type="Proteomes" id="UP001385951"/>
    </source>
</evidence>
<protein>
    <recommendedName>
        <fullName evidence="1">CxC5 like cysteine cluster associated with KDZ domain-containing protein</fullName>
    </recommendedName>
</protein>
<feature type="domain" description="CxC5 like cysteine cluster associated with KDZ" evidence="1">
    <location>
        <begin position="113"/>
        <end position="235"/>
    </location>
</feature>
<reference evidence="2 3" key="1">
    <citation type="submission" date="2022-09" db="EMBL/GenBank/DDBJ databases">
        <authorList>
            <person name="Palmer J.M."/>
        </authorList>
    </citation>
    <scope>NUCLEOTIDE SEQUENCE [LARGE SCALE GENOMIC DNA]</scope>
    <source>
        <strain evidence="2 3">DSM 7382</strain>
    </source>
</reference>
<dbReference type="AlphaFoldDB" id="A0AAW0FRK9"/>
<dbReference type="EMBL" id="JASBNA010000026">
    <property type="protein sequence ID" value="KAK7684278.1"/>
    <property type="molecule type" value="Genomic_DNA"/>
</dbReference>
<evidence type="ECO:0000313" key="2">
    <source>
        <dbReference type="EMBL" id="KAK7684278.1"/>
    </source>
</evidence>
<comment type="caution">
    <text evidence="2">The sequence shown here is derived from an EMBL/GenBank/DDBJ whole genome shotgun (WGS) entry which is preliminary data.</text>
</comment>
<sequence length="383" mass="43544">MLLSTFVDIIGVHPTLSKLQINDIHQFIAIARLLKVHLSHQQPHYLTTPPTRLPANIHEFLQCCMSLSDETLKIAWEALKTLIWEEDTSDKETSLKKMYLPLFLRFGLSRNISFIPLYPPIRTCLECRLHNTSQNSDHILGEGRSHPITIFTQECGPIPGYTHSLYCRKCNTRYHPDYYVHSKATRRTYYGTSLAYLQIATHYYIDRKLAELFTSMMVNAWTSATNCARIYNESLIASSSITDVLPPAWEYRLHMKVEDVWNTFFLQALLLDTEEHANLLELPHDASSQAARLEEAIQSRNALMSGTGQEHWNHACDLCCWVHTDAMGTPGYLRSVVVDGISIAFTIAQPPCHPCKTDSALLIKIMTEFALLPIANTPLAQVL</sequence>
<gene>
    <name evidence="2" type="ORF">QCA50_012602</name>
</gene>
<dbReference type="Proteomes" id="UP001385951">
    <property type="component" value="Unassembled WGS sequence"/>
</dbReference>
<organism evidence="2 3">
    <name type="scientific">Cerrena zonata</name>
    <dbReference type="NCBI Taxonomy" id="2478898"/>
    <lineage>
        <taxon>Eukaryota</taxon>
        <taxon>Fungi</taxon>
        <taxon>Dikarya</taxon>
        <taxon>Basidiomycota</taxon>
        <taxon>Agaricomycotina</taxon>
        <taxon>Agaricomycetes</taxon>
        <taxon>Polyporales</taxon>
        <taxon>Cerrenaceae</taxon>
        <taxon>Cerrena</taxon>
    </lineage>
</organism>
<keyword evidence="3" id="KW-1185">Reference proteome</keyword>